<dbReference type="EMBL" id="BPLQ01009653">
    <property type="protein sequence ID" value="GIY45669.1"/>
    <property type="molecule type" value="Genomic_DNA"/>
</dbReference>
<evidence type="ECO:0000313" key="2">
    <source>
        <dbReference type="Proteomes" id="UP001054837"/>
    </source>
</evidence>
<accession>A0AAV4TKE6</accession>
<protein>
    <submittedName>
        <fullName evidence="1">Uncharacterized protein</fullName>
    </submittedName>
</protein>
<gene>
    <name evidence="1" type="ORF">CDAR_576611</name>
</gene>
<reference evidence="1 2" key="1">
    <citation type="submission" date="2021-06" db="EMBL/GenBank/DDBJ databases">
        <title>Caerostris darwini draft genome.</title>
        <authorList>
            <person name="Kono N."/>
            <person name="Arakawa K."/>
        </authorList>
    </citation>
    <scope>NUCLEOTIDE SEQUENCE [LARGE SCALE GENOMIC DNA]</scope>
</reference>
<organism evidence="1 2">
    <name type="scientific">Caerostris darwini</name>
    <dbReference type="NCBI Taxonomy" id="1538125"/>
    <lineage>
        <taxon>Eukaryota</taxon>
        <taxon>Metazoa</taxon>
        <taxon>Ecdysozoa</taxon>
        <taxon>Arthropoda</taxon>
        <taxon>Chelicerata</taxon>
        <taxon>Arachnida</taxon>
        <taxon>Araneae</taxon>
        <taxon>Araneomorphae</taxon>
        <taxon>Entelegynae</taxon>
        <taxon>Araneoidea</taxon>
        <taxon>Araneidae</taxon>
        <taxon>Caerostris</taxon>
    </lineage>
</organism>
<dbReference type="Proteomes" id="UP001054837">
    <property type="component" value="Unassembled WGS sequence"/>
</dbReference>
<evidence type="ECO:0000313" key="1">
    <source>
        <dbReference type="EMBL" id="GIY45669.1"/>
    </source>
</evidence>
<sequence>MSATTISACLRCLAYQSETSRTHKNKDLWTAGTLPTPRVVLGNIMRDQSTRPVRCFDLHSRTVQGRILTPAGRNTFLNDNLNKNKKKGVWSSVNLGCPLPPRASDVERPHGCIYLRKKERKITRNQKPTRAQEGQNTNGPNHYLEALWVALSTYVGLVVTYRLPRFFLKQKDIGVHDGSHKTAIEVGCDGKVVECQIESSTTCNRLLIPVTIADGIRHKANTSYLLYCEKELHRVSVLLARLHQVRIHSSSSNSHTCVAWFIKFTKPQHTNVHFASIECGSSIICYLNKDGLLNVRVFECCWTMAAEKHYMCKIVQTISQKAPSSPPVRTSTGPFSCRGEISHNVINSQFTHFFDKQEVGKRPSGTVAFRRLIMGNEKNNTLSCHVGYKSNRCWKNRFEDTPLFVSLGWCFPGMLWLEETRFAQMCESKNQGVSTSEKFHGLLLA</sequence>
<keyword evidence="2" id="KW-1185">Reference proteome</keyword>
<dbReference type="AlphaFoldDB" id="A0AAV4TKE6"/>
<proteinExistence type="predicted"/>
<name>A0AAV4TKE6_9ARAC</name>
<comment type="caution">
    <text evidence="1">The sequence shown here is derived from an EMBL/GenBank/DDBJ whole genome shotgun (WGS) entry which is preliminary data.</text>
</comment>